<keyword evidence="6" id="KW-0326">Glycosidase</keyword>
<dbReference type="Pfam" id="PF01301">
    <property type="entry name" value="Glyco_hydro_35"/>
    <property type="match status" value="1"/>
</dbReference>
<evidence type="ECO:0000259" key="8">
    <source>
        <dbReference type="Pfam" id="PF17834"/>
    </source>
</evidence>
<evidence type="ECO:0000256" key="2">
    <source>
        <dbReference type="ARBA" id="ARBA00009809"/>
    </source>
</evidence>
<sequence length="258" mass="28947">MVYRIWGPVPHRPVEDLAFSVAKFIQKGGSYFNYYMYHGGTNFGRTAGGPFIATSYDYDAPIDEFGLLRQPKWGHLKDLHRAIKLCEPALVSGDPIVTSLGNSQESHVYRSNSGACAAFLANYDTGSFIKVAFNGMHYDLPPWSISILPDCKTTIFNTARVGVQTTQMKMEPVGGFSWVSYNDDTNSYDDDSFTTSGLLEQVNVTRDTTDYLWYRTYVDIGQEEQFLKNGQYPDLTVLSAGHSLHVFINGQLVGTRLW</sequence>
<dbReference type="SUPFAM" id="SSF51445">
    <property type="entry name" value="(Trans)glycosidases"/>
    <property type="match status" value="1"/>
</dbReference>
<comment type="caution">
    <text evidence="9">The sequence shown here is derived from an EMBL/GenBank/DDBJ whole genome shotgun (WGS) entry which is preliminary data.</text>
</comment>
<name>A0AAX6DYV1_IRIPA</name>
<dbReference type="PANTHER" id="PTHR23421">
    <property type="entry name" value="BETA-GALACTOSIDASE RELATED"/>
    <property type="match status" value="1"/>
</dbReference>
<dbReference type="GO" id="GO:0005975">
    <property type="term" value="P:carbohydrate metabolic process"/>
    <property type="evidence" value="ECO:0007669"/>
    <property type="project" value="InterPro"/>
</dbReference>
<evidence type="ECO:0000313" key="10">
    <source>
        <dbReference type="Proteomes" id="UP001140949"/>
    </source>
</evidence>
<evidence type="ECO:0000256" key="6">
    <source>
        <dbReference type="ARBA" id="ARBA00023295"/>
    </source>
</evidence>
<keyword evidence="4" id="KW-0732">Signal</keyword>
<evidence type="ECO:0000256" key="3">
    <source>
        <dbReference type="ARBA" id="ARBA00012756"/>
    </source>
</evidence>
<proteinExistence type="inferred from homology"/>
<dbReference type="EMBL" id="JANAVB010041055">
    <property type="protein sequence ID" value="KAJ6797027.1"/>
    <property type="molecule type" value="Genomic_DNA"/>
</dbReference>
<evidence type="ECO:0000256" key="4">
    <source>
        <dbReference type="ARBA" id="ARBA00022729"/>
    </source>
</evidence>
<feature type="domain" description="Beta-galactosidase beta-sandwich" evidence="8">
    <location>
        <begin position="106"/>
        <end position="161"/>
    </location>
</feature>
<dbReference type="InterPro" id="IPR001944">
    <property type="entry name" value="Glycoside_Hdrlase_35"/>
</dbReference>
<dbReference type="Gene3D" id="3.20.20.80">
    <property type="entry name" value="Glycosidases"/>
    <property type="match status" value="1"/>
</dbReference>
<dbReference type="InterPro" id="IPR031330">
    <property type="entry name" value="Gly_Hdrlase_35_cat"/>
</dbReference>
<reference evidence="9" key="1">
    <citation type="journal article" date="2023" name="GigaByte">
        <title>Genome assembly of the bearded iris, Iris pallida Lam.</title>
        <authorList>
            <person name="Bruccoleri R.E."/>
            <person name="Oakeley E.J."/>
            <person name="Faust A.M.E."/>
            <person name="Altorfer M."/>
            <person name="Dessus-Babus S."/>
            <person name="Burckhardt D."/>
            <person name="Oertli M."/>
            <person name="Naumann U."/>
            <person name="Petersen F."/>
            <person name="Wong J."/>
        </authorList>
    </citation>
    <scope>NUCLEOTIDE SEQUENCE</scope>
    <source>
        <strain evidence="9">GSM-AAB239-AS_SAM_17_03QT</strain>
    </source>
</reference>
<dbReference type="EC" id="3.2.1.23" evidence="3"/>
<feature type="domain" description="Glycoside hydrolase 35 catalytic" evidence="7">
    <location>
        <begin position="4"/>
        <end position="82"/>
    </location>
</feature>
<comment type="catalytic activity">
    <reaction evidence="1">
        <text>Hydrolysis of terminal non-reducing beta-D-galactose residues in beta-D-galactosides.</text>
        <dbReference type="EC" id="3.2.1.23"/>
    </reaction>
</comment>
<organism evidence="9 10">
    <name type="scientific">Iris pallida</name>
    <name type="common">Sweet iris</name>
    <dbReference type="NCBI Taxonomy" id="29817"/>
    <lineage>
        <taxon>Eukaryota</taxon>
        <taxon>Viridiplantae</taxon>
        <taxon>Streptophyta</taxon>
        <taxon>Embryophyta</taxon>
        <taxon>Tracheophyta</taxon>
        <taxon>Spermatophyta</taxon>
        <taxon>Magnoliopsida</taxon>
        <taxon>Liliopsida</taxon>
        <taxon>Asparagales</taxon>
        <taxon>Iridaceae</taxon>
        <taxon>Iridoideae</taxon>
        <taxon>Irideae</taxon>
        <taxon>Iris</taxon>
    </lineage>
</organism>
<keyword evidence="10" id="KW-1185">Reference proteome</keyword>
<dbReference type="AlphaFoldDB" id="A0AAX6DYV1"/>
<keyword evidence="5" id="KW-0378">Hydrolase</keyword>
<dbReference type="PRINTS" id="PR00742">
    <property type="entry name" value="GLHYDRLASE35"/>
</dbReference>
<comment type="similarity">
    <text evidence="2">Belongs to the glycosyl hydrolase 35 family.</text>
</comment>
<dbReference type="InterPro" id="IPR017853">
    <property type="entry name" value="GH"/>
</dbReference>
<protein>
    <recommendedName>
        <fullName evidence="3">beta-galactosidase</fullName>
        <ecNumber evidence="3">3.2.1.23</ecNumber>
    </recommendedName>
</protein>
<dbReference type="Proteomes" id="UP001140949">
    <property type="component" value="Unassembled WGS sequence"/>
</dbReference>
<evidence type="ECO:0000256" key="1">
    <source>
        <dbReference type="ARBA" id="ARBA00001412"/>
    </source>
</evidence>
<dbReference type="GO" id="GO:0004565">
    <property type="term" value="F:beta-galactosidase activity"/>
    <property type="evidence" value="ECO:0007669"/>
    <property type="project" value="UniProtKB-EC"/>
</dbReference>
<dbReference type="FunFam" id="2.60.120.260:FF:000142">
    <property type="entry name" value="Beta-galactosidase"/>
    <property type="match status" value="1"/>
</dbReference>
<accession>A0AAX6DYV1</accession>
<reference evidence="9" key="2">
    <citation type="submission" date="2023-04" db="EMBL/GenBank/DDBJ databases">
        <authorList>
            <person name="Bruccoleri R.E."/>
            <person name="Oakeley E.J."/>
            <person name="Faust A.-M."/>
            <person name="Dessus-Babus S."/>
            <person name="Altorfer M."/>
            <person name="Burckhardt D."/>
            <person name="Oertli M."/>
            <person name="Naumann U."/>
            <person name="Petersen F."/>
            <person name="Wong J."/>
        </authorList>
    </citation>
    <scope>NUCLEOTIDE SEQUENCE</scope>
    <source>
        <strain evidence="9">GSM-AAB239-AS_SAM_17_03QT</strain>
        <tissue evidence="9">Leaf</tissue>
    </source>
</reference>
<evidence type="ECO:0000313" key="9">
    <source>
        <dbReference type="EMBL" id="KAJ6797027.1"/>
    </source>
</evidence>
<evidence type="ECO:0000259" key="7">
    <source>
        <dbReference type="Pfam" id="PF01301"/>
    </source>
</evidence>
<evidence type="ECO:0000256" key="5">
    <source>
        <dbReference type="ARBA" id="ARBA00022801"/>
    </source>
</evidence>
<gene>
    <name evidence="9" type="ORF">M6B38_221440</name>
</gene>
<dbReference type="Pfam" id="PF17834">
    <property type="entry name" value="GHD"/>
    <property type="match status" value="1"/>
</dbReference>
<dbReference type="InterPro" id="IPR041392">
    <property type="entry name" value="GHD"/>
</dbReference>
<dbReference type="InterPro" id="IPR008979">
    <property type="entry name" value="Galactose-bd-like_sf"/>
</dbReference>
<dbReference type="SUPFAM" id="SSF49785">
    <property type="entry name" value="Galactose-binding domain-like"/>
    <property type="match status" value="1"/>
</dbReference>